<dbReference type="InterPro" id="IPR036615">
    <property type="entry name" value="Mur_ligase_C_dom_sf"/>
</dbReference>
<keyword evidence="1 6" id="KW-0436">Ligase</keyword>
<reference evidence="7" key="1">
    <citation type="submission" date="2023-09" db="EMBL/GenBank/DDBJ databases">
        <title>Arcobacter tbilisiensis sp. nov. isolated from chicken meat in Tbilisi, Georgia.</title>
        <authorList>
            <person name="Matthias R."/>
            <person name="Zautner A.E."/>
        </authorList>
    </citation>
    <scope>NUCLEOTIDE SEQUENCE</scope>
    <source>
        <strain evidence="10">LEO 70</strain>
        <strain evidence="9">LEO 74</strain>
        <strain evidence="8">LEO 79</strain>
        <strain evidence="7">LEO 99</strain>
    </source>
</reference>
<feature type="domain" description="Mur ligase central" evidence="4">
    <location>
        <begin position="137"/>
        <end position="312"/>
    </location>
</feature>
<dbReference type="PANTHER" id="PTHR43024:SF1">
    <property type="entry name" value="UDP-N-ACETYLMURAMOYL-TRIPEPTIDE--D-ALANYL-D-ALANINE LIGASE"/>
    <property type="match status" value="1"/>
</dbReference>
<keyword evidence="2" id="KW-0547">Nucleotide-binding</keyword>
<dbReference type="Pfam" id="PF08245">
    <property type="entry name" value="Mur_ligase_M"/>
    <property type="match status" value="1"/>
</dbReference>
<evidence type="ECO:0000256" key="3">
    <source>
        <dbReference type="ARBA" id="ARBA00022840"/>
    </source>
</evidence>
<organism evidence="6">
    <name type="scientific">Arcobacter sp. AZ-2023</name>
    <dbReference type="NCBI Taxonomy" id="3074453"/>
    <lineage>
        <taxon>Bacteria</taxon>
        <taxon>Pseudomonadati</taxon>
        <taxon>Campylobacterota</taxon>
        <taxon>Epsilonproteobacteria</taxon>
        <taxon>Campylobacterales</taxon>
        <taxon>Arcobacteraceae</taxon>
        <taxon>Arcobacter</taxon>
    </lineage>
</organism>
<evidence type="ECO:0000313" key="8">
    <source>
        <dbReference type="EMBL" id="WNL20317.1"/>
    </source>
</evidence>
<evidence type="ECO:0000313" key="9">
    <source>
        <dbReference type="EMBL" id="WNL23513.1"/>
    </source>
</evidence>
<keyword evidence="3" id="KW-0067">ATP-binding</keyword>
<dbReference type="EMBL" id="CP134851">
    <property type="protein sequence ID" value="WNL23513.1"/>
    <property type="molecule type" value="Genomic_DNA"/>
</dbReference>
<evidence type="ECO:0000256" key="1">
    <source>
        <dbReference type="ARBA" id="ARBA00022598"/>
    </source>
</evidence>
<evidence type="ECO:0000313" key="7">
    <source>
        <dbReference type="EMBL" id="WNL18182.1"/>
    </source>
</evidence>
<evidence type="ECO:0000313" key="5">
    <source>
        <dbReference type="EMBL" id="WNL12494.1"/>
    </source>
</evidence>
<sequence>MMLSLKVIIEVTKAEIFYQSKEFSSQKLKLEDLFEKCTKQSIFLARVKKEQKLRKQIIVKNTHDLNYLIALVKRGTSNFIIEKKYLLDNDYKSSFNSFIEENKKNINTILIVESSEETLYKIANYIRRQINPIVIAVTGSVGKTTTTEMLNSILLTKYKTHKSNVTNTFYAISKSIIDMPLDTEVLIVEVSTRRQGLMQKNSEILEPDIALITTVQLEHVQGMGSLENIAIEKLEIVKFMKSSSVLFLPNLDVLKKNLPNKLNKNTYVINNKNFQIIFLSSSKTIFKYNDYEYTINSVGEHNIENAILAIHVSKYLNLDTDKILLGLSLYSSIGNRWDVTNVDKNIVIINDSPNNPSHATIKSSIMTLCQVYKNHKKIIILSDILEMGKLKEEIYNDLGYFISKLDIFELVLYGSEIKDLKNFINNDKILIKVFDKKIESPIKFFYNGELTNYIGKIIEPNTVILVKASRIMGFDKIPYNIIKYCKEKI</sequence>
<evidence type="ECO:0000259" key="4">
    <source>
        <dbReference type="Pfam" id="PF08245"/>
    </source>
</evidence>
<dbReference type="InterPro" id="IPR051046">
    <property type="entry name" value="MurCDEF_CellWall_CoF430Synth"/>
</dbReference>
<reference evidence="6" key="2">
    <citation type="submission" date="2023-09" db="EMBL/GenBank/DDBJ databases">
        <title>Characterization of Arcobacter Isolates from Retail Chicken Sold in Supermarkets in Tbilisi, Georgia.</title>
        <authorList>
            <person name="Matthias R."/>
            <person name="Zautner A.E."/>
        </authorList>
    </citation>
    <scope>NUCLEOTIDE SEQUENCE</scope>
    <source>
        <strain evidence="6">LEO 108</strain>
        <strain evidence="5">LEO 109</strain>
    </source>
</reference>
<dbReference type="Gene3D" id="3.90.190.20">
    <property type="entry name" value="Mur ligase, C-terminal domain"/>
    <property type="match status" value="1"/>
</dbReference>
<gene>
    <name evidence="6" type="primary">murF</name>
    <name evidence="6" type="ORF">RJG51_07135</name>
    <name evidence="5" type="ORF">RJG52_00105</name>
    <name evidence="7" type="ORF">RJG53_06145</name>
    <name evidence="9" type="ORF">RJG55_00105</name>
    <name evidence="8" type="ORF">RJG56_05995</name>
    <name evidence="10" type="ORF">RJG57_11205</name>
</gene>
<evidence type="ECO:0000313" key="10">
    <source>
        <dbReference type="EMBL" id="WNL25594.1"/>
    </source>
</evidence>
<dbReference type="EMBL" id="CP134852">
    <property type="protein sequence ID" value="WNL25594.1"/>
    <property type="molecule type" value="Genomic_DNA"/>
</dbReference>
<name>A0AA96CQP7_9BACT</name>
<dbReference type="EMBL" id="CP134845">
    <property type="protein sequence ID" value="WNL13812.1"/>
    <property type="molecule type" value="Genomic_DNA"/>
</dbReference>
<dbReference type="SUPFAM" id="SSF53623">
    <property type="entry name" value="MurD-like peptide ligases, catalytic domain"/>
    <property type="match status" value="1"/>
</dbReference>
<dbReference type="EMBL" id="CP134844">
    <property type="protein sequence ID" value="WNL12494.1"/>
    <property type="molecule type" value="Genomic_DNA"/>
</dbReference>
<dbReference type="EC" id="6.3.2.10" evidence="6"/>
<evidence type="ECO:0000313" key="6">
    <source>
        <dbReference type="EMBL" id="WNL13812.1"/>
    </source>
</evidence>
<accession>A0AA96CQP7</accession>
<dbReference type="InterPro" id="IPR036565">
    <property type="entry name" value="Mur-like_cat_sf"/>
</dbReference>
<dbReference type="GO" id="GO:0005524">
    <property type="term" value="F:ATP binding"/>
    <property type="evidence" value="ECO:0007669"/>
    <property type="project" value="UniProtKB-KW"/>
</dbReference>
<dbReference type="InterPro" id="IPR013221">
    <property type="entry name" value="Mur_ligase_cen"/>
</dbReference>
<proteinExistence type="predicted"/>
<protein>
    <submittedName>
        <fullName evidence="6">UDP-N-acetylmuramoyl-tripeptide--D-alanyl-D-alanine ligase</fullName>
        <ecNumber evidence="6">6.3.2.10</ecNumber>
    </submittedName>
</protein>
<dbReference type="Gene3D" id="3.40.1190.10">
    <property type="entry name" value="Mur-like, catalytic domain"/>
    <property type="match status" value="1"/>
</dbReference>
<dbReference type="EMBL" id="CP134849">
    <property type="protein sequence ID" value="WNL18182.1"/>
    <property type="molecule type" value="Genomic_DNA"/>
</dbReference>
<dbReference type="AlphaFoldDB" id="A0AA96CQP7"/>
<dbReference type="EMBL" id="CP134850">
    <property type="protein sequence ID" value="WNL20317.1"/>
    <property type="molecule type" value="Genomic_DNA"/>
</dbReference>
<dbReference type="GO" id="GO:0047480">
    <property type="term" value="F:UDP-N-acetylmuramoyl-tripeptide-D-alanyl-D-alanine ligase activity"/>
    <property type="evidence" value="ECO:0007669"/>
    <property type="project" value="UniProtKB-EC"/>
</dbReference>
<dbReference type="SUPFAM" id="SSF53244">
    <property type="entry name" value="MurD-like peptide ligases, peptide-binding domain"/>
    <property type="match status" value="1"/>
</dbReference>
<evidence type="ECO:0000256" key="2">
    <source>
        <dbReference type="ARBA" id="ARBA00022741"/>
    </source>
</evidence>
<dbReference type="PANTHER" id="PTHR43024">
    <property type="entry name" value="UDP-N-ACETYLMURAMOYL-TRIPEPTIDE--D-ALANYL-D-ALANINE LIGASE"/>
    <property type="match status" value="1"/>
</dbReference>